<accession>A0AAD4QF38</accession>
<comment type="caution">
    <text evidence="2">The sequence shown here is derived from an EMBL/GenBank/DDBJ whole genome shotgun (WGS) entry which is preliminary data.</text>
</comment>
<evidence type="ECO:0000313" key="2">
    <source>
        <dbReference type="EMBL" id="KAH8994812.1"/>
    </source>
</evidence>
<reference evidence="2" key="1">
    <citation type="submission" date="2022-01" db="EMBL/GenBank/DDBJ databases">
        <title>Comparative genomics reveals a dynamic genome evolution in the ectomycorrhizal milk-cap (Lactarius) mushrooms.</title>
        <authorList>
            <consortium name="DOE Joint Genome Institute"/>
            <person name="Lebreton A."/>
            <person name="Tang N."/>
            <person name="Kuo A."/>
            <person name="LaButti K."/>
            <person name="Drula E."/>
            <person name="Barry K."/>
            <person name="Clum A."/>
            <person name="Lipzen A."/>
            <person name="Mousain D."/>
            <person name="Ng V."/>
            <person name="Wang R."/>
            <person name="Wang X."/>
            <person name="Dai Y."/>
            <person name="Henrissat B."/>
            <person name="Grigoriev I.V."/>
            <person name="Guerin-Laguette A."/>
            <person name="Yu F."/>
            <person name="Martin F.M."/>
        </authorList>
    </citation>
    <scope>NUCLEOTIDE SEQUENCE</scope>
    <source>
        <strain evidence="2">QP</strain>
    </source>
</reference>
<sequence>MSKYLDSPVARINAPRLRDIDVTFFNQPTLDASQPGLFINRTEMRKSSLRAELLFYGDSISITFTQPGTSTRLGLQISYEQLDWRPQLRPRHHDDWTMPDDMDDEQWQGLIRVFDGATDFCVVGEFATEIVHASRPADEMHDTPCGSFMGVVGRPPVPDSAIHEYIRNLEYLDMVLGNIERYIHIAFGALEDEDVVRRMFTMVNGPYQIPAGGEYVLDLYAIRGIIQEADNMDQRLTAVLGVRSAVPHQSQQPPRPTPSFTQPAPAAAPLVTIAGPSPWSGNVDTATAGSKRLHFDSASGDTCLHLPPSPKREGCIETECPSSLQGINKANSLETTSSAPAVTPTPMSLDTKANAKRVWEDEADNATPGVTS</sequence>
<proteinExistence type="predicted"/>
<organism evidence="2 3">
    <name type="scientific">Lactarius akahatsu</name>
    <dbReference type="NCBI Taxonomy" id="416441"/>
    <lineage>
        <taxon>Eukaryota</taxon>
        <taxon>Fungi</taxon>
        <taxon>Dikarya</taxon>
        <taxon>Basidiomycota</taxon>
        <taxon>Agaricomycotina</taxon>
        <taxon>Agaricomycetes</taxon>
        <taxon>Russulales</taxon>
        <taxon>Russulaceae</taxon>
        <taxon>Lactarius</taxon>
    </lineage>
</organism>
<dbReference type="AlphaFoldDB" id="A0AAD4QF38"/>
<feature type="region of interest" description="Disordered" evidence="1">
    <location>
        <begin position="245"/>
        <end position="264"/>
    </location>
</feature>
<gene>
    <name evidence="2" type="ORF">EDB92DRAFT_1943532</name>
</gene>
<dbReference type="EMBL" id="JAKELL010000013">
    <property type="protein sequence ID" value="KAH8994812.1"/>
    <property type="molecule type" value="Genomic_DNA"/>
</dbReference>
<keyword evidence="3" id="KW-1185">Reference proteome</keyword>
<dbReference type="Proteomes" id="UP001201163">
    <property type="component" value="Unassembled WGS sequence"/>
</dbReference>
<evidence type="ECO:0000313" key="3">
    <source>
        <dbReference type="Proteomes" id="UP001201163"/>
    </source>
</evidence>
<name>A0AAD4QF38_9AGAM</name>
<feature type="compositionally biased region" description="Polar residues" evidence="1">
    <location>
        <begin position="247"/>
        <end position="262"/>
    </location>
</feature>
<evidence type="ECO:0000256" key="1">
    <source>
        <dbReference type="SAM" id="MobiDB-lite"/>
    </source>
</evidence>
<protein>
    <submittedName>
        <fullName evidence="2">Uncharacterized protein</fullName>
    </submittedName>
</protein>